<dbReference type="InterPro" id="IPR050770">
    <property type="entry name" value="Intradiol_RC_Dioxygenase"/>
</dbReference>
<evidence type="ECO:0000259" key="4">
    <source>
        <dbReference type="PROSITE" id="PS00083"/>
    </source>
</evidence>
<dbReference type="SUPFAM" id="SSF49482">
    <property type="entry name" value="Aromatic compound dioxygenase"/>
    <property type="match status" value="1"/>
</dbReference>
<keyword evidence="6" id="KW-1185">Reference proteome</keyword>
<evidence type="ECO:0000256" key="2">
    <source>
        <dbReference type="ARBA" id="ARBA00022964"/>
    </source>
</evidence>
<comment type="similarity">
    <text evidence="1">Belongs to the intradiol ring-cleavage dioxygenase family.</text>
</comment>
<dbReference type="PANTHER" id="PTHR33711:SF9">
    <property type="entry name" value="PROTOCATECHUATE 3,4-DIOXYGENASE ALPHA CHAIN"/>
    <property type="match status" value="1"/>
</dbReference>
<dbReference type="NCBIfam" id="TIGR02423">
    <property type="entry name" value="protocat_alph"/>
    <property type="match status" value="1"/>
</dbReference>
<dbReference type="OrthoDB" id="9805815at2"/>
<dbReference type="AlphaFoldDB" id="A0A5B8A4X7"/>
<dbReference type="RefSeq" id="WP_139517601.1">
    <property type="nucleotide sequence ID" value="NZ_CP040896.1"/>
</dbReference>
<name>A0A5B8A4X7_9BACT</name>
<proteinExistence type="inferred from homology"/>
<dbReference type="Pfam" id="PF00775">
    <property type="entry name" value="Dioxygenase_C"/>
    <property type="match status" value="1"/>
</dbReference>
<gene>
    <name evidence="5" type="primary">pcaG</name>
    <name evidence="5" type="ORF">FHG12_20740</name>
</gene>
<sequence>MSLLTQTPSQTAGPYFAYGLAARQYGFPHTSIAGATLAEAHTPGELIALEGRVLDGVGQPINDALVEIWQADATGRYHAPDFGGFGRFGTGTERDQAFRFQTIKPGSVEGQAPHINVLVFMRGLMSHLYTRLYFADEAGANALDPVLNSVPSDRRATLLAPRVAGPGLPCYRFDIRVQGEGETVFFDL</sequence>
<organism evidence="5 6">
    <name type="scientific">Hymenobacter jejuensis</name>
    <dbReference type="NCBI Taxonomy" id="2502781"/>
    <lineage>
        <taxon>Bacteria</taxon>
        <taxon>Pseudomonadati</taxon>
        <taxon>Bacteroidota</taxon>
        <taxon>Cytophagia</taxon>
        <taxon>Cytophagales</taxon>
        <taxon>Hymenobacteraceae</taxon>
        <taxon>Hymenobacter</taxon>
    </lineage>
</organism>
<evidence type="ECO:0000313" key="6">
    <source>
        <dbReference type="Proteomes" id="UP000305398"/>
    </source>
</evidence>
<dbReference type="GO" id="GO:0008199">
    <property type="term" value="F:ferric iron binding"/>
    <property type="evidence" value="ECO:0007669"/>
    <property type="project" value="InterPro"/>
</dbReference>
<dbReference type="InterPro" id="IPR015889">
    <property type="entry name" value="Intradiol_dOase_core"/>
</dbReference>
<keyword evidence="2 5" id="KW-0223">Dioxygenase</keyword>
<dbReference type="InterPro" id="IPR012786">
    <property type="entry name" value="Protocat_dOase_a"/>
</dbReference>
<evidence type="ECO:0000313" key="5">
    <source>
        <dbReference type="EMBL" id="QDA62370.1"/>
    </source>
</evidence>
<dbReference type="KEGG" id="hyj:FHG12_20740"/>
<dbReference type="Gene3D" id="2.60.130.10">
    <property type="entry name" value="Aromatic compound dioxygenase"/>
    <property type="match status" value="1"/>
</dbReference>
<evidence type="ECO:0000256" key="1">
    <source>
        <dbReference type="ARBA" id="ARBA00007825"/>
    </source>
</evidence>
<evidence type="ECO:0000256" key="3">
    <source>
        <dbReference type="ARBA" id="ARBA00023002"/>
    </source>
</evidence>
<dbReference type="EMBL" id="CP040896">
    <property type="protein sequence ID" value="QDA62370.1"/>
    <property type="molecule type" value="Genomic_DNA"/>
</dbReference>
<dbReference type="EC" id="1.13.11.3" evidence="5"/>
<feature type="domain" description="Intradiol ring-cleavage dioxygenases" evidence="4">
    <location>
        <begin position="49"/>
        <end position="77"/>
    </location>
</feature>
<dbReference type="Proteomes" id="UP000305398">
    <property type="component" value="Chromosome"/>
</dbReference>
<dbReference type="PROSITE" id="PS00083">
    <property type="entry name" value="INTRADIOL_DIOXYGENAS"/>
    <property type="match status" value="1"/>
</dbReference>
<keyword evidence="3 5" id="KW-0560">Oxidoreductase</keyword>
<dbReference type="InterPro" id="IPR000627">
    <property type="entry name" value="Intradiol_dOase_C"/>
</dbReference>
<accession>A0A5B8A4X7</accession>
<dbReference type="PANTHER" id="PTHR33711">
    <property type="entry name" value="DIOXYGENASE, PUTATIVE (AFU_ORTHOLOGUE AFUA_2G02910)-RELATED"/>
    <property type="match status" value="1"/>
</dbReference>
<dbReference type="GO" id="GO:0018578">
    <property type="term" value="F:protocatechuate 3,4-dioxygenase activity"/>
    <property type="evidence" value="ECO:0007669"/>
    <property type="project" value="UniProtKB-EC"/>
</dbReference>
<reference evidence="5 6" key="1">
    <citation type="submission" date="2019-06" db="EMBL/GenBank/DDBJ databases">
        <authorList>
            <person name="Srinivasan S."/>
        </authorList>
    </citation>
    <scope>NUCLEOTIDE SEQUENCE [LARGE SCALE GENOMIC DNA]</scope>
    <source>
        <strain evidence="5 6">17J68-5</strain>
    </source>
</reference>
<protein>
    <submittedName>
        <fullName evidence="5">Protocatechuate 3,4-dioxygenase subunit alpha</fullName>
        <ecNumber evidence="5">1.13.11.3</ecNumber>
    </submittedName>
</protein>